<dbReference type="Proteomes" id="UP000076632">
    <property type="component" value="Unassembled WGS sequence"/>
</dbReference>
<dbReference type="GO" id="GO:0033615">
    <property type="term" value="P:mitochondrial proton-transporting ATP synthase complex assembly"/>
    <property type="evidence" value="ECO:0007669"/>
    <property type="project" value="TreeGrafter"/>
</dbReference>
<organism evidence="1 2">
    <name type="scientific">Xylona heveae (strain CBS 132557 / TC161)</name>
    <dbReference type="NCBI Taxonomy" id="1328760"/>
    <lineage>
        <taxon>Eukaryota</taxon>
        <taxon>Fungi</taxon>
        <taxon>Dikarya</taxon>
        <taxon>Ascomycota</taxon>
        <taxon>Pezizomycotina</taxon>
        <taxon>Xylonomycetes</taxon>
        <taxon>Xylonales</taxon>
        <taxon>Xylonaceae</taxon>
        <taxon>Xylona</taxon>
    </lineage>
</organism>
<gene>
    <name evidence="1" type="ORF">L228DRAFT_247926</name>
</gene>
<name>A0A165GJQ3_XYLHT</name>
<accession>A0A165GJQ3</accession>
<dbReference type="STRING" id="1328760.A0A165GJQ3"/>
<dbReference type="OMA" id="YFPNFHG"/>
<dbReference type="RefSeq" id="XP_018187829.1">
    <property type="nucleotide sequence ID" value="XM_018332751.1"/>
</dbReference>
<dbReference type="FunCoup" id="A0A165GJQ3">
    <property type="interactions" value="142"/>
</dbReference>
<dbReference type="OrthoDB" id="17089at2759"/>
<dbReference type="GeneID" id="28897888"/>
<dbReference type="PANTHER" id="PTHR28106">
    <property type="entry name" value="MITOCHONDRIAL ATPASE COMPLEX SUBUNIT ATP10"/>
    <property type="match status" value="1"/>
</dbReference>
<dbReference type="PANTHER" id="PTHR28106:SF1">
    <property type="entry name" value="MITOCHONDRIAL ATPASE COMPLEX SUBUNIT ATP10"/>
    <property type="match status" value="1"/>
</dbReference>
<sequence>MSSSNLGLRMIKSTGAIMFSSRRTLTRCSIADPVPYLFCQCRGLRTSADRSTAGAPNAPGGKKDGEFVPAPLGRPIGLSAKPEAGQNTGIDNRTWRQKREDFVNYDKHLERREKLTKQVAKPYFREWSNMRYSKGKSFISNPRLFRADKALYFPNFHGTTLASPKQAMDTTPVLENKVSIISVFSGTWAERQTSSFISENDNPELQEVLKDGAGIAQNVYINVEENALKAGLIHIFMSGIRKQLPEDAHRRYFLVRRGLTDDIRDSIGLLNSKVGYVYLVDSDCKIRWAGSGVGDAEEKEGLAKGVRRLIDEWRKKSQSGSEKNTPIVEEIEEKAAATAA</sequence>
<dbReference type="AlphaFoldDB" id="A0A165GJQ3"/>
<protein>
    <submittedName>
        <fullName evidence="1">Putative F1F0 ATP synthase assembly protein Atp10</fullName>
    </submittedName>
</protein>
<dbReference type="EMBL" id="KV407459">
    <property type="protein sequence ID" value="KZF22274.1"/>
    <property type="molecule type" value="Genomic_DNA"/>
</dbReference>
<reference evidence="1 2" key="1">
    <citation type="journal article" date="2016" name="Fungal Biol.">
        <title>The genome of Xylona heveae provides a window into fungal endophytism.</title>
        <authorList>
            <person name="Gazis R."/>
            <person name="Kuo A."/>
            <person name="Riley R."/>
            <person name="LaButti K."/>
            <person name="Lipzen A."/>
            <person name="Lin J."/>
            <person name="Amirebrahimi M."/>
            <person name="Hesse C.N."/>
            <person name="Spatafora J.W."/>
            <person name="Henrissat B."/>
            <person name="Hainaut M."/>
            <person name="Grigoriev I.V."/>
            <person name="Hibbett D.S."/>
        </authorList>
    </citation>
    <scope>NUCLEOTIDE SEQUENCE [LARGE SCALE GENOMIC DNA]</scope>
    <source>
        <strain evidence="1 2">TC161</strain>
    </source>
</reference>
<dbReference type="InParanoid" id="A0A165GJQ3"/>
<feature type="non-terminal residue" evidence="1">
    <location>
        <position position="1"/>
    </location>
</feature>
<keyword evidence="2" id="KW-1185">Reference proteome</keyword>
<dbReference type="GO" id="GO:0005743">
    <property type="term" value="C:mitochondrial inner membrane"/>
    <property type="evidence" value="ECO:0007669"/>
    <property type="project" value="TreeGrafter"/>
</dbReference>
<dbReference type="Pfam" id="PF05176">
    <property type="entry name" value="ATP-synt_10"/>
    <property type="match status" value="1"/>
</dbReference>
<evidence type="ECO:0000313" key="2">
    <source>
        <dbReference type="Proteomes" id="UP000076632"/>
    </source>
</evidence>
<proteinExistence type="predicted"/>
<dbReference type="InterPro" id="IPR007849">
    <property type="entry name" value="ATP10"/>
</dbReference>
<evidence type="ECO:0000313" key="1">
    <source>
        <dbReference type="EMBL" id="KZF22274.1"/>
    </source>
</evidence>